<dbReference type="AlphaFoldDB" id="A0A8J9V9T7"/>
<dbReference type="OrthoDB" id="7491776at2759"/>
<proteinExistence type="predicted"/>
<protein>
    <submittedName>
        <fullName evidence="2">Uncharacterized protein</fullName>
    </submittedName>
</protein>
<evidence type="ECO:0000313" key="3">
    <source>
        <dbReference type="Proteomes" id="UP000838878"/>
    </source>
</evidence>
<feature type="transmembrane region" description="Helical" evidence="1">
    <location>
        <begin position="21"/>
        <end position="50"/>
    </location>
</feature>
<dbReference type="EMBL" id="OV170230">
    <property type="protein sequence ID" value="CAH0715405.1"/>
    <property type="molecule type" value="Genomic_DNA"/>
</dbReference>
<keyword evidence="1" id="KW-0812">Transmembrane</keyword>
<evidence type="ECO:0000313" key="2">
    <source>
        <dbReference type="EMBL" id="CAH0715405.1"/>
    </source>
</evidence>
<dbReference type="Proteomes" id="UP000838878">
    <property type="component" value="Chromosome 10"/>
</dbReference>
<accession>A0A8J9V9T7</accession>
<keyword evidence="1" id="KW-0472">Membrane</keyword>
<gene>
    <name evidence="2" type="ORF">BINO364_LOCUS2333</name>
</gene>
<keyword evidence="1" id="KW-1133">Transmembrane helix</keyword>
<sequence>MCQCSRLTYCLGNIFYIFERLVSCCALTSVVTCLVATLIVMLALGIGLGYNYCFIDMETGRYKDDLLVKPVETHVTTSANGIIFVKPMVTTTTPLPIEVNSTMIAPLNIGINFTYLIQKIKEKKHNVTLELIY</sequence>
<name>A0A8J9V9T7_9NEOP</name>
<evidence type="ECO:0000256" key="1">
    <source>
        <dbReference type="SAM" id="Phobius"/>
    </source>
</evidence>
<reference evidence="2" key="1">
    <citation type="submission" date="2021-12" db="EMBL/GenBank/DDBJ databases">
        <authorList>
            <person name="Martin H S."/>
        </authorList>
    </citation>
    <scope>NUCLEOTIDE SEQUENCE</scope>
</reference>
<keyword evidence="3" id="KW-1185">Reference proteome</keyword>
<organism evidence="2 3">
    <name type="scientific">Brenthis ino</name>
    <name type="common">lesser marbled fritillary</name>
    <dbReference type="NCBI Taxonomy" id="405034"/>
    <lineage>
        <taxon>Eukaryota</taxon>
        <taxon>Metazoa</taxon>
        <taxon>Ecdysozoa</taxon>
        <taxon>Arthropoda</taxon>
        <taxon>Hexapoda</taxon>
        <taxon>Insecta</taxon>
        <taxon>Pterygota</taxon>
        <taxon>Neoptera</taxon>
        <taxon>Endopterygota</taxon>
        <taxon>Lepidoptera</taxon>
        <taxon>Glossata</taxon>
        <taxon>Ditrysia</taxon>
        <taxon>Papilionoidea</taxon>
        <taxon>Nymphalidae</taxon>
        <taxon>Heliconiinae</taxon>
        <taxon>Argynnini</taxon>
        <taxon>Brenthis</taxon>
    </lineage>
</organism>
<feature type="non-terminal residue" evidence="2">
    <location>
        <position position="133"/>
    </location>
</feature>